<dbReference type="Pfam" id="PF10984">
    <property type="entry name" value="DUF2794"/>
    <property type="match status" value="1"/>
</dbReference>
<dbReference type="InterPro" id="IPR021252">
    <property type="entry name" value="DUF2794"/>
</dbReference>
<name>A0A3A1P7G5_9SPHN</name>
<organism evidence="2 3">
    <name type="scientific">Aurantiacibacter xanthus</name>
    <dbReference type="NCBI Taxonomy" id="1784712"/>
    <lineage>
        <taxon>Bacteria</taxon>
        <taxon>Pseudomonadati</taxon>
        <taxon>Pseudomonadota</taxon>
        <taxon>Alphaproteobacteria</taxon>
        <taxon>Sphingomonadales</taxon>
        <taxon>Erythrobacteraceae</taxon>
        <taxon>Aurantiacibacter</taxon>
    </lineage>
</organism>
<dbReference type="OrthoDB" id="7159482at2"/>
<sequence length="119" mass="13381">MQPGGNGATIVPFPGGRQPQQVGFDRLELTRILDLYGRMVAAGEWRDYAMDFSKDCASFAAFRRTADVPQMRIEKRPALRQRQGMWALFGEHGQVLKRGHELAGVLAPLERRLVKAVED</sequence>
<dbReference type="EMBL" id="QXFM01000055">
    <property type="protein sequence ID" value="RIV89834.1"/>
    <property type="molecule type" value="Genomic_DNA"/>
</dbReference>
<protein>
    <submittedName>
        <fullName evidence="2">DUF2794 domain-containing protein</fullName>
    </submittedName>
</protein>
<proteinExistence type="predicted"/>
<keyword evidence="3" id="KW-1185">Reference proteome</keyword>
<evidence type="ECO:0000313" key="3">
    <source>
        <dbReference type="Proteomes" id="UP000265366"/>
    </source>
</evidence>
<dbReference type="AlphaFoldDB" id="A0A3A1P7G5"/>
<accession>A0A3A1P7G5</accession>
<dbReference type="Proteomes" id="UP000265366">
    <property type="component" value="Unassembled WGS sequence"/>
</dbReference>
<gene>
    <name evidence="2" type="ORF">D2V17_05360</name>
</gene>
<dbReference type="RefSeq" id="WP_119592064.1">
    <property type="nucleotide sequence ID" value="NZ_QXFM01000055.1"/>
</dbReference>
<evidence type="ECO:0000256" key="1">
    <source>
        <dbReference type="SAM" id="MobiDB-lite"/>
    </source>
</evidence>
<feature type="region of interest" description="Disordered" evidence="1">
    <location>
        <begin position="1"/>
        <end position="20"/>
    </location>
</feature>
<reference evidence="2 3" key="1">
    <citation type="submission" date="2018-08" db="EMBL/GenBank/DDBJ databases">
        <title>Erythrobacter zhengii sp.nov., a bacterium isolated from deep-sea sediment.</title>
        <authorList>
            <person name="Fang C."/>
            <person name="Wu Y.-H."/>
            <person name="Sun C."/>
            <person name="Wang H."/>
            <person name="Cheng H."/>
            <person name="Meng F.-X."/>
            <person name="Wang C.-S."/>
            <person name="Xu X.-W."/>
        </authorList>
    </citation>
    <scope>NUCLEOTIDE SEQUENCE [LARGE SCALE GENOMIC DNA]</scope>
    <source>
        <strain evidence="2 3">CCTCC AB 2015396</strain>
    </source>
</reference>
<evidence type="ECO:0000313" key="2">
    <source>
        <dbReference type="EMBL" id="RIV89834.1"/>
    </source>
</evidence>
<comment type="caution">
    <text evidence="2">The sequence shown here is derived from an EMBL/GenBank/DDBJ whole genome shotgun (WGS) entry which is preliminary data.</text>
</comment>